<gene>
    <name evidence="1" type="ORF">JMJ77_008690</name>
</gene>
<comment type="caution">
    <text evidence="1">The sequence shown here is derived from an EMBL/GenBank/DDBJ whole genome shotgun (WGS) entry which is preliminary data.</text>
</comment>
<sequence>IAFIVRERGLWVLSFFTKRLIIIKDRIFEYSFYAYEAFLELFLNKEPILPPPASTLPSATVLA</sequence>
<dbReference type="AlphaFoldDB" id="A0A9P7QTS0"/>
<evidence type="ECO:0000313" key="1">
    <source>
        <dbReference type="EMBL" id="KAG7040983.1"/>
    </source>
</evidence>
<dbReference type="Proteomes" id="UP000699042">
    <property type="component" value="Unassembled WGS sequence"/>
</dbReference>
<proteinExistence type="predicted"/>
<evidence type="ECO:0000313" key="2">
    <source>
        <dbReference type="Proteomes" id="UP000699042"/>
    </source>
</evidence>
<organism evidence="1 2">
    <name type="scientific">Colletotrichum scovillei</name>
    <dbReference type="NCBI Taxonomy" id="1209932"/>
    <lineage>
        <taxon>Eukaryota</taxon>
        <taxon>Fungi</taxon>
        <taxon>Dikarya</taxon>
        <taxon>Ascomycota</taxon>
        <taxon>Pezizomycotina</taxon>
        <taxon>Sordariomycetes</taxon>
        <taxon>Hypocreomycetidae</taxon>
        <taxon>Glomerellales</taxon>
        <taxon>Glomerellaceae</taxon>
        <taxon>Colletotrichum</taxon>
        <taxon>Colletotrichum acutatum species complex</taxon>
    </lineage>
</organism>
<keyword evidence="2" id="KW-1185">Reference proteome</keyword>
<accession>A0A9P7QTS0</accession>
<dbReference type="EMBL" id="JAESDN010000016">
    <property type="protein sequence ID" value="KAG7040983.1"/>
    <property type="molecule type" value="Genomic_DNA"/>
</dbReference>
<feature type="non-terminal residue" evidence="1">
    <location>
        <position position="63"/>
    </location>
</feature>
<name>A0A9P7QTS0_9PEZI</name>
<reference evidence="1" key="1">
    <citation type="submission" date="2021-05" db="EMBL/GenBank/DDBJ databases">
        <title>Comparative genomics of three Colletotrichum scovillei strains and genetic complementation revealed genes involved fungal growth and virulence on chili pepper.</title>
        <authorList>
            <person name="Hsieh D.-K."/>
            <person name="Chuang S.-C."/>
            <person name="Chen C.-Y."/>
            <person name="Chao Y.-T."/>
            <person name="Lu M.-Y.J."/>
            <person name="Lee M.-H."/>
            <person name="Shih M.-C."/>
        </authorList>
    </citation>
    <scope>NUCLEOTIDE SEQUENCE</scope>
    <source>
        <strain evidence="1">Coll-153</strain>
    </source>
</reference>
<protein>
    <submittedName>
        <fullName evidence="1">BTB/POZ domain-containing protein</fullName>
    </submittedName>
</protein>